<dbReference type="RefSeq" id="WP_245034066.1">
    <property type="nucleotide sequence ID" value="NZ_CP095075.1"/>
</dbReference>
<feature type="transmembrane region" description="Helical" evidence="8">
    <location>
        <begin position="372"/>
        <end position="391"/>
    </location>
</feature>
<name>A0ABY4HDM6_9BACI</name>
<keyword evidence="11" id="KW-1185">Reference proteome</keyword>
<dbReference type="PANTHER" id="PTHR23502">
    <property type="entry name" value="MAJOR FACILITATOR SUPERFAMILY"/>
    <property type="match status" value="1"/>
</dbReference>
<keyword evidence="4 8" id="KW-1003">Cell membrane</keyword>
<proteinExistence type="inferred from homology"/>
<protein>
    <recommendedName>
        <fullName evidence="8">Bcr/CflA family efflux transporter</fullName>
    </recommendedName>
</protein>
<feature type="transmembrane region" description="Helical" evidence="8">
    <location>
        <begin position="312"/>
        <end position="335"/>
    </location>
</feature>
<evidence type="ECO:0000256" key="7">
    <source>
        <dbReference type="ARBA" id="ARBA00023136"/>
    </source>
</evidence>
<dbReference type="InterPro" id="IPR036259">
    <property type="entry name" value="MFS_trans_sf"/>
</dbReference>
<evidence type="ECO:0000256" key="4">
    <source>
        <dbReference type="ARBA" id="ARBA00022475"/>
    </source>
</evidence>
<feature type="transmembrane region" description="Helical" evidence="8">
    <location>
        <begin position="107"/>
        <end position="125"/>
    </location>
</feature>
<feature type="domain" description="Major facilitator superfamily (MFS) profile" evidence="9">
    <location>
        <begin position="13"/>
        <end position="398"/>
    </location>
</feature>
<dbReference type="Proteomes" id="UP000830326">
    <property type="component" value="Chromosome"/>
</dbReference>
<evidence type="ECO:0000256" key="1">
    <source>
        <dbReference type="ARBA" id="ARBA00004651"/>
    </source>
</evidence>
<comment type="subcellular location">
    <subcellularLocation>
        <location evidence="1 8">Cell membrane</location>
        <topology evidence="1 8">Multi-pass membrane protein</topology>
    </subcellularLocation>
</comment>
<comment type="similarity">
    <text evidence="2 8">Belongs to the major facilitator superfamily. Bcr/CmlA family.</text>
</comment>
<keyword evidence="6 8" id="KW-1133">Transmembrane helix</keyword>
<feature type="transmembrane region" description="Helical" evidence="8">
    <location>
        <begin position="170"/>
        <end position="189"/>
    </location>
</feature>
<dbReference type="Gene3D" id="1.20.1720.10">
    <property type="entry name" value="Multidrug resistance protein D"/>
    <property type="match status" value="1"/>
</dbReference>
<feature type="transmembrane region" description="Helical" evidence="8">
    <location>
        <begin position="48"/>
        <end position="68"/>
    </location>
</feature>
<keyword evidence="5 8" id="KW-0812">Transmembrane</keyword>
<dbReference type="SUPFAM" id="SSF103473">
    <property type="entry name" value="MFS general substrate transporter"/>
    <property type="match status" value="1"/>
</dbReference>
<evidence type="ECO:0000256" key="5">
    <source>
        <dbReference type="ARBA" id="ARBA00022692"/>
    </source>
</evidence>
<dbReference type="Pfam" id="PF07690">
    <property type="entry name" value="MFS_1"/>
    <property type="match status" value="1"/>
</dbReference>
<feature type="transmembrane region" description="Helical" evidence="8">
    <location>
        <begin position="12"/>
        <end position="28"/>
    </location>
</feature>
<feature type="transmembrane region" description="Helical" evidence="8">
    <location>
        <begin position="347"/>
        <end position="366"/>
    </location>
</feature>
<keyword evidence="3 8" id="KW-0813">Transport</keyword>
<feature type="transmembrane region" description="Helical" evidence="8">
    <location>
        <begin position="137"/>
        <end position="164"/>
    </location>
</feature>
<dbReference type="NCBIfam" id="TIGR00710">
    <property type="entry name" value="efflux_Bcr_CflA"/>
    <property type="match status" value="1"/>
</dbReference>
<dbReference type="EMBL" id="CP095075">
    <property type="protein sequence ID" value="UOR12906.1"/>
    <property type="molecule type" value="Genomic_DNA"/>
</dbReference>
<feature type="transmembrane region" description="Helical" evidence="8">
    <location>
        <begin position="250"/>
        <end position="273"/>
    </location>
</feature>
<dbReference type="InterPro" id="IPR020846">
    <property type="entry name" value="MFS_dom"/>
</dbReference>
<accession>A0ABY4HDM6</accession>
<dbReference type="InterPro" id="IPR011701">
    <property type="entry name" value="MFS"/>
</dbReference>
<dbReference type="PROSITE" id="PS50850">
    <property type="entry name" value="MFS"/>
    <property type="match status" value="1"/>
</dbReference>
<feature type="transmembrane region" description="Helical" evidence="8">
    <location>
        <begin position="80"/>
        <end position="101"/>
    </location>
</feature>
<sequence>MLHNPTGKERLGLAFLLGMLGVLGPLNIDMYLPSFPGIAEDLGASASLVQLSLTACLIGLAIGQIVVGPISDAQGRKKPLLIFISLFALSSLFCALAPNIITLVAARFLQGFTASAGVVLSRAVVRDVFSGRELTKFFALLMVINATAPMIAPMAGGAILLLPFATWNTIFFFLGFLGLIIVLVIAFKLTETLPAERRIPSSIGNSVRTIGSLLKDRSFIGYALTIGFIHGGSFAYVSGTPFVYQGIYDVSPQVFSILFGINGLAIITGSFIIGRLGGIIHERSLLRTAVIIAVSATSILLIMTIIEGPLATLVIPIFIYMTSMGMILTSTFTLAMEKQGHRAGSASAVLGMLPLLFGSMVSPLVGIDETTAVPMGATLFITSFIGSITFFKLTTKNQVEEA</sequence>
<evidence type="ECO:0000256" key="8">
    <source>
        <dbReference type="RuleBase" id="RU365088"/>
    </source>
</evidence>
<dbReference type="CDD" id="cd17320">
    <property type="entry name" value="MFS_MdfA_MDR_like"/>
    <property type="match status" value="1"/>
</dbReference>
<evidence type="ECO:0000313" key="11">
    <source>
        <dbReference type="Proteomes" id="UP000830326"/>
    </source>
</evidence>
<evidence type="ECO:0000256" key="2">
    <source>
        <dbReference type="ARBA" id="ARBA00006236"/>
    </source>
</evidence>
<gene>
    <name evidence="10" type="ORF">MUO15_05205</name>
</gene>
<evidence type="ECO:0000259" key="9">
    <source>
        <dbReference type="PROSITE" id="PS50850"/>
    </source>
</evidence>
<feature type="transmembrane region" description="Helical" evidence="8">
    <location>
        <begin position="285"/>
        <end position="306"/>
    </location>
</feature>
<evidence type="ECO:0000256" key="6">
    <source>
        <dbReference type="ARBA" id="ARBA00022989"/>
    </source>
</evidence>
<reference evidence="10" key="1">
    <citation type="submission" date="2022-04" db="EMBL/GenBank/DDBJ databases">
        <title>Halobacillus sp. isolated from saltern.</title>
        <authorList>
            <person name="Won M."/>
            <person name="Lee C.-M."/>
            <person name="Woen H.-Y."/>
            <person name="Kwon S.-W."/>
        </authorList>
    </citation>
    <scope>NUCLEOTIDE SEQUENCE</scope>
    <source>
        <strain evidence="10">SSHM10-5</strain>
    </source>
</reference>
<organism evidence="10 11">
    <name type="scientific">Halobacillus amylolyticus</name>
    <dbReference type="NCBI Taxonomy" id="2932259"/>
    <lineage>
        <taxon>Bacteria</taxon>
        <taxon>Bacillati</taxon>
        <taxon>Bacillota</taxon>
        <taxon>Bacilli</taxon>
        <taxon>Bacillales</taxon>
        <taxon>Bacillaceae</taxon>
        <taxon>Halobacillus</taxon>
    </lineage>
</organism>
<feature type="transmembrane region" description="Helical" evidence="8">
    <location>
        <begin position="219"/>
        <end position="238"/>
    </location>
</feature>
<keyword evidence="7 8" id="KW-0472">Membrane</keyword>
<evidence type="ECO:0000313" key="10">
    <source>
        <dbReference type="EMBL" id="UOR12906.1"/>
    </source>
</evidence>
<evidence type="ECO:0000256" key="3">
    <source>
        <dbReference type="ARBA" id="ARBA00022448"/>
    </source>
</evidence>
<dbReference type="InterPro" id="IPR004812">
    <property type="entry name" value="Efflux_drug-R_Bcr/CmlA"/>
</dbReference>
<dbReference type="PANTHER" id="PTHR23502:SF132">
    <property type="entry name" value="POLYAMINE TRANSPORTER 2-RELATED"/>
    <property type="match status" value="1"/>
</dbReference>